<keyword evidence="2" id="KW-1185">Reference proteome</keyword>
<evidence type="ECO:0000313" key="2">
    <source>
        <dbReference type="Proteomes" id="UP000193689"/>
    </source>
</evidence>
<dbReference type="Proteomes" id="UP000193689">
    <property type="component" value="Unassembled WGS sequence"/>
</dbReference>
<dbReference type="GeneID" id="63770303"/>
<comment type="caution">
    <text evidence="1">The sequence shown here is derived from an EMBL/GenBank/DDBJ whole genome shotgun (WGS) entry which is preliminary data.</text>
</comment>
<accession>A0A1Y2E3T4</accession>
<dbReference type="OrthoDB" id="3993201at2759"/>
<dbReference type="RefSeq" id="XP_040716687.1">
    <property type="nucleotide sequence ID" value="XM_040854091.1"/>
</dbReference>
<protein>
    <submittedName>
        <fullName evidence="1">Uncharacterized protein</fullName>
    </submittedName>
</protein>
<reference evidence="1 2" key="1">
    <citation type="submission" date="2016-07" db="EMBL/GenBank/DDBJ databases">
        <title>Pervasive Adenine N6-methylation of Active Genes in Fungi.</title>
        <authorList>
            <consortium name="DOE Joint Genome Institute"/>
            <person name="Mondo S.J."/>
            <person name="Dannebaum R.O."/>
            <person name="Kuo R.C."/>
            <person name="Labutti K."/>
            <person name="Haridas S."/>
            <person name="Kuo A."/>
            <person name="Salamov A."/>
            <person name="Ahrendt S.R."/>
            <person name="Lipzen A."/>
            <person name="Sullivan W."/>
            <person name="Andreopoulos W.B."/>
            <person name="Clum A."/>
            <person name="Lindquist E."/>
            <person name="Daum C."/>
            <person name="Ramamoorthy G.K."/>
            <person name="Gryganskyi A."/>
            <person name="Culley D."/>
            <person name="Magnuson J.K."/>
            <person name="James T.Y."/>
            <person name="O'Malley M.A."/>
            <person name="Stajich J.E."/>
            <person name="Spatafora J.W."/>
            <person name="Visel A."/>
            <person name="Grigoriev I.V."/>
        </authorList>
    </citation>
    <scope>NUCLEOTIDE SEQUENCE [LARGE SCALE GENOMIC DNA]</scope>
    <source>
        <strain evidence="1 2">CBS 129021</strain>
    </source>
</reference>
<gene>
    <name evidence="1" type="ORF">BCR38DRAFT_200193</name>
</gene>
<organism evidence="1 2">
    <name type="scientific">Pseudomassariella vexata</name>
    <dbReference type="NCBI Taxonomy" id="1141098"/>
    <lineage>
        <taxon>Eukaryota</taxon>
        <taxon>Fungi</taxon>
        <taxon>Dikarya</taxon>
        <taxon>Ascomycota</taxon>
        <taxon>Pezizomycotina</taxon>
        <taxon>Sordariomycetes</taxon>
        <taxon>Xylariomycetidae</taxon>
        <taxon>Amphisphaeriales</taxon>
        <taxon>Pseudomassariaceae</taxon>
        <taxon>Pseudomassariella</taxon>
    </lineage>
</organism>
<dbReference type="EMBL" id="MCFJ01000006">
    <property type="protein sequence ID" value="ORY65535.1"/>
    <property type="molecule type" value="Genomic_DNA"/>
</dbReference>
<evidence type="ECO:0000313" key="1">
    <source>
        <dbReference type="EMBL" id="ORY65535.1"/>
    </source>
</evidence>
<proteinExistence type="predicted"/>
<dbReference type="AlphaFoldDB" id="A0A1Y2E3T4"/>
<name>A0A1Y2E3T4_9PEZI</name>
<dbReference type="InParanoid" id="A0A1Y2E3T4"/>
<sequence length="227" mass="24275">MAGPRLTGPRLTAPAARLVARSLSTTTSSASLPQSTTFVTAARTSAPLSRKYADLLKERNLDAEHPRHIYTRSSNRPHPPPRRLRLMQTFTSSASTSSQADRSSIDFTVLPGSAALEHAAADPYSRVRVPLLPDNYASQYAPETLATNEPVQMPEISIIASNPDSVSPAPLSEIEGMGVDGIELKFAHEAPSASRSVDSEPGMLTDLWKGLMDDVLGAENSKGKLAV</sequence>